<evidence type="ECO:0000313" key="2">
    <source>
        <dbReference type="Proteomes" id="UP000579153"/>
    </source>
</evidence>
<reference evidence="1 2" key="1">
    <citation type="submission" date="2020-08" db="EMBL/GenBank/DDBJ databases">
        <title>Sequencing the genomes of 1000 actinobacteria strains.</title>
        <authorList>
            <person name="Klenk H.-P."/>
        </authorList>
    </citation>
    <scope>NUCLEOTIDE SEQUENCE [LARGE SCALE GENOMIC DNA]</scope>
    <source>
        <strain evidence="1 2">DSM 45507</strain>
    </source>
</reference>
<evidence type="ECO:0000313" key="1">
    <source>
        <dbReference type="EMBL" id="MBB5775009.1"/>
    </source>
</evidence>
<keyword evidence="2" id="KW-1185">Reference proteome</keyword>
<dbReference type="Proteomes" id="UP000579153">
    <property type="component" value="Unassembled WGS sequence"/>
</dbReference>
<proteinExistence type="predicted"/>
<name>A0A7W9G0K2_9ACTN</name>
<dbReference type="AlphaFoldDB" id="A0A7W9G0K2"/>
<comment type="caution">
    <text evidence="1">The sequence shown here is derived from an EMBL/GenBank/DDBJ whole genome shotgun (WGS) entry which is preliminary data.</text>
</comment>
<protein>
    <submittedName>
        <fullName evidence="1">Uncharacterized protein</fullName>
    </submittedName>
</protein>
<gene>
    <name evidence="1" type="ORF">HD596_001765</name>
</gene>
<dbReference type="EMBL" id="JACHMB010000001">
    <property type="protein sequence ID" value="MBB5775009.1"/>
    <property type="molecule type" value="Genomic_DNA"/>
</dbReference>
<sequence length="30" mass="3251">MAAFLRVEVPYASARLSQRASSAPTSLQIE</sequence>
<accession>A0A7W9G0K2</accession>
<organism evidence="1 2">
    <name type="scientific">Nonomuraea jabiensis</name>
    <dbReference type="NCBI Taxonomy" id="882448"/>
    <lineage>
        <taxon>Bacteria</taxon>
        <taxon>Bacillati</taxon>
        <taxon>Actinomycetota</taxon>
        <taxon>Actinomycetes</taxon>
        <taxon>Streptosporangiales</taxon>
        <taxon>Streptosporangiaceae</taxon>
        <taxon>Nonomuraea</taxon>
    </lineage>
</organism>